<dbReference type="EMBL" id="JAPFFF010000012">
    <property type="protein sequence ID" value="KAK8876093.1"/>
    <property type="molecule type" value="Genomic_DNA"/>
</dbReference>
<sequence length="371" mass="44949">MSIEEFKEKMKRIQNVLLEFLEDESNTEENYENFVKTMADYQINEDKQKVKSILQLINAIGNNHQRCHNFHNKIEKILEQFKSDIQKYFSNLEIFELFKNSKRILLFLIEEKIIELNENIIPQITYEYTDYFWPEIKHFLNEEIIKKFIEEIMKEVPEDFYNKRKEGENDNYLCELIRKNQVKEFGAYVNRNNISLKSSIERSVFETNQLLVNKTDINLIEYASFYGSNDIIRYMRINGNVELTPNMWIFAIHSRNSELIKYLEDNHVSPPEDDYNEILKESIKCHHNDVSKYIIDYLIKEKDPQNSFENNLYQYAVEFYNYCFFPENMKHRNIFLYLCEYDYYSLVNLYLKEENIDINTTIKNINILNDI</sequence>
<dbReference type="Proteomes" id="UP001470230">
    <property type="component" value="Unassembled WGS sequence"/>
</dbReference>
<evidence type="ECO:0008006" key="3">
    <source>
        <dbReference type="Google" id="ProtNLM"/>
    </source>
</evidence>
<proteinExistence type="predicted"/>
<keyword evidence="2" id="KW-1185">Reference proteome</keyword>
<gene>
    <name evidence="1" type="ORF">M9Y10_006279</name>
</gene>
<evidence type="ECO:0000313" key="2">
    <source>
        <dbReference type="Proteomes" id="UP001470230"/>
    </source>
</evidence>
<dbReference type="InterPro" id="IPR036770">
    <property type="entry name" value="Ankyrin_rpt-contain_sf"/>
</dbReference>
<reference evidence="1 2" key="1">
    <citation type="submission" date="2024-04" db="EMBL/GenBank/DDBJ databases">
        <title>Tritrichomonas musculus Genome.</title>
        <authorList>
            <person name="Alves-Ferreira E."/>
            <person name="Grigg M."/>
            <person name="Lorenzi H."/>
            <person name="Galac M."/>
        </authorList>
    </citation>
    <scope>NUCLEOTIDE SEQUENCE [LARGE SCALE GENOMIC DNA]</scope>
    <source>
        <strain evidence="1 2">EAF2021</strain>
    </source>
</reference>
<protein>
    <recommendedName>
        <fullName evidence="3">DUF3447 domain-containing protein</fullName>
    </recommendedName>
</protein>
<dbReference type="SUPFAM" id="SSF48403">
    <property type="entry name" value="Ankyrin repeat"/>
    <property type="match status" value="1"/>
</dbReference>
<evidence type="ECO:0000313" key="1">
    <source>
        <dbReference type="EMBL" id="KAK8876093.1"/>
    </source>
</evidence>
<organism evidence="1 2">
    <name type="scientific">Tritrichomonas musculus</name>
    <dbReference type="NCBI Taxonomy" id="1915356"/>
    <lineage>
        <taxon>Eukaryota</taxon>
        <taxon>Metamonada</taxon>
        <taxon>Parabasalia</taxon>
        <taxon>Tritrichomonadida</taxon>
        <taxon>Tritrichomonadidae</taxon>
        <taxon>Tritrichomonas</taxon>
    </lineage>
</organism>
<name>A0ABR2JEX3_9EUKA</name>
<accession>A0ABR2JEX3</accession>
<comment type="caution">
    <text evidence="1">The sequence shown here is derived from an EMBL/GenBank/DDBJ whole genome shotgun (WGS) entry which is preliminary data.</text>
</comment>